<dbReference type="Gene3D" id="1.10.10.10">
    <property type="entry name" value="Winged helix-like DNA-binding domain superfamily/Winged helix DNA-binding domain"/>
    <property type="match status" value="1"/>
</dbReference>
<dbReference type="GO" id="GO:0003677">
    <property type="term" value="F:DNA binding"/>
    <property type="evidence" value="ECO:0007669"/>
    <property type="project" value="InterPro"/>
</dbReference>
<evidence type="ECO:0000313" key="5">
    <source>
        <dbReference type="Proteomes" id="UP000612899"/>
    </source>
</evidence>
<dbReference type="InterPro" id="IPR036388">
    <property type="entry name" value="WH-like_DNA-bd_sf"/>
</dbReference>
<protein>
    <submittedName>
        <fullName evidence="4">LuxR family transcriptional regulator</fullName>
    </submittedName>
</protein>
<dbReference type="PANTHER" id="PTHR16305:SF35">
    <property type="entry name" value="TRANSCRIPTIONAL ACTIVATOR DOMAIN"/>
    <property type="match status" value="1"/>
</dbReference>
<evidence type="ECO:0000256" key="2">
    <source>
        <dbReference type="ARBA" id="ARBA00022840"/>
    </source>
</evidence>
<feature type="domain" description="HTH luxR-type" evidence="3">
    <location>
        <begin position="801"/>
        <end position="865"/>
    </location>
</feature>
<dbReference type="Proteomes" id="UP000612899">
    <property type="component" value="Unassembled WGS sequence"/>
</dbReference>
<dbReference type="PANTHER" id="PTHR16305">
    <property type="entry name" value="TESTICULAR SOLUBLE ADENYLYL CYCLASE"/>
    <property type="match status" value="1"/>
</dbReference>
<proteinExistence type="predicted"/>
<dbReference type="InterPro" id="IPR000792">
    <property type="entry name" value="Tscrpt_reg_LuxR_C"/>
</dbReference>
<gene>
    <name evidence="4" type="ORF">Rhe02_76450</name>
</gene>
<sequence length="867" mass="93021">MARDWAFAGRDGELAFMNAAFRQPECAALVVTGDAGVGKTALVRAALAAWRRQGLHIEWAAATRTVAAIPFGAVAHLLGPQVDAGPTGLLLSITDYFSALPGRRRVVIGVDDANLLDPASAAAIAHLISAGLAFVVMTLRRDAEVPELAVSLYKQGRAERLELEGLPPQVLDSLIDKYVDGQVDGLSRRRLHDLVRGNPLALREILRGGGLHQRHGVWLLDTSFAVPDQLADLVWHRLQNLDPAARAVLEMVTCGEPVSLSVLERLADFTAIDLAEASGAVVVEPAQARVEAQLAHPLYGEVIRARLSAARARQIYRHLSEAILATPMRRRDDALRAALWQVEGGRVIDAEVVRAGAALAVGRADLVIAERLARAARLAQPSPQADRLLAEILQYRGRDAEATMLLAEQASHDAEPVSWAVTHAENLYWGNGDFAAAERMLAAVFDQPGGDAARGSWSWILFFDGQCERALREALAVRDGQSQLAVVWACASGSAASGFLGDPVVSADFFQRGMRIAREKADELPWAAFEIEIGYCLSNLAMGDLAQAETVTGGGYQAALASGMPMMVAGWALHSGLVAAARGHLDRAAHLLREAVGRLEENDTFHVARCCVGALAWIAGTKGDPEAARRWMHRADELAGRHNRIWEPSLGIWRAWVEYAEGAQLAAVDSARRSAQLANELELPTIEAAARYETIRLGVPAAQCATDRKRLAELAAQLRTPFAQTLATAAEAVAGEDAGALLAAARSFEQLGHDLLAAEAATVATRLWQAAGMRSRHSGALLYASKLRDLCPGARTPLLASDQDFHLLSPREREVAMLATRHSSREVAEQLGLAVTTVNNTLARACTKLGVSGRQGLRVVLGDAAER</sequence>
<dbReference type="Pfam" id="PF00196">
    <property type="entry name" value="GerE"/>
    <property type="match status" value="1"/>
</dbReference>
<reference evidence="4" key="1">
    <citation type="submission" date="2021-01" db="EMBL/GenBank/DDBJ databases">
        <title>Whole genome shotgun sequence of Rhizocola hellebori NBRC 109834.</title>
        <authorList>
            <person name="Komaki H."/>
            <person name="Tamura T."/>
        </authorList>
    </citation>
    <scope>NUCLEOTIDE SEQUENCE</scope>
    <source>
        <strain evidence="4">NBRC 109834</strain>
    </source>
</reference>
<keyword evidence="5" id="KW-1185">Reference proteome</keyword>
<dbReference type="InterPro" id="IPR027417">
    <property type="entry name" value="P-loop_NTPase"/>
</dbReference>
<dbReference type="RefSeq" id="WP_275412675.1">
    <property type="nucleotide sequence ID" value="NZ_BONY01000071.1"/>
</dbReference>
<evidence type="ECO:0000256" key="1">
    <source>
        <dbReference type="ARBA" id="ARBA00022741"/>
    </source>
</evidence>
<dbReference type="InterPro" id="IPR041664">
    <property type="entry name" value="AAA_16"/>
</dbReference>
<dbReference type="GO" id="GO:0005524">
    <property type="term" value="F:ATP binding"/>
    <property type="evidence" value="ECO:0007669"/>
    <property type="project" value="UniProtKB-KW"/>
</dbReference>
<accession>A0A8J3QHM4</accession>
<keyword evidence="2" id="KW-0067">ATP-binding</keyword>
<dbReference type="AlphaFoldDB" id="A0A8J3QHM4"/>
<evidence type="ECO:0000313" key="4">
    <source>
        <dbReference type="EMBL" id="GIH09578.1"/>
    </source>
</evidence>
<dbReference type="SUPFAM" id="SSF52540">
    <property type="entry name" value="P-loop containing nucleoside triphosphate hydrolases"/>
    <property type="match status" value="1"/>
</dbReference>
<organism evidence="4 5">
    <name type="scientific">Rhizocola hellebori</name>
    <dbReference type="NCBI Taxonomy" id="1392758"/>
    <lineage>
        <taxon>Bacteria</taxon>
        <taxon>Bacillati</taxon>
        <taxon>Actinomycetota</taxon>
        <taxon>Actinomycetes</taxon>
        <taxon>Micromonosporales</taxon>
        <taxon>Micromonosporaceae</taxon>
        <taxon>Rhizocola</taxon>
    </lineage>
</organism>
<keyword evidence="1" id="KW-0547">Nucleotide-binding</keyword>
<dbReference type="GO" id="GO:0006355">
    <property type="term" value="P:regulation of DNA-templated transcription"/>
    <property type="evidence" value="ECO:0007669"/>
    <property type="project" value="InterPro"/>
</dbReference>
<dbReference type="InterPro" id="IPR016032">
    <property type="entry name" value="Sig_transdc_resp-reg_C-effctor"/>
</dbReference>
<dbReference type="GO" id="GO:0004016">
    <property type="term" value="F:adenylate cyclase activity"/>
    <property type="evidence" value="ECO:0007669"/>
    <property type="project" value="TreeGrafter"/>
</dbReference>
<dbReference type="PROSITE" id="PS50043">
    <property type="entry name" value="HTH_LUXR_2"/>
    <property type="match status" value="1"/>
</dbReference>
<comment type="caution">
    <text evidence="4">The sequence shown here is derived from an EMBL/GenBank/DDBJ whole genome shotgun (WGS) entry which is preliminary data.</text>
</comment>
<dbReference type="GO" id="GO:0005737">
    <property type="term" value="C:cytoplasm"/>
    <property type="evidence" value="ECO:0007669"/>
    <property type="project" value="TreeGrafter"/>
</dbReference>
<dbReference type="SUPFAM" id="SSF46894">
    <property type="entry name" value="C-terminal effector domain of the bipartite response regulators"/>
    <property type="match status" value="1"/>
</dbReference>
<dbReference type="EMBL" id="BONY01000071">
    <property type="protein sequence ID" value="GIH09578.1"/>
    <property type="molecule type" value="Genomic_DNA"/>
</dbReference>
<name>A0A8J3QHM4_9ACTN</name>
<dbReference type="SMART" id="SM00421">
    <property type="entry name" value="HTH_LUXR"/>
    <property type="match status" value="1"/>
</dbReference>
<dbReference type="Pfam" id="PF13191">
    <property type="entry name" value="AAA_16"/>
    <property type="match status" value="1"/>
</dbReference>
<evidence type="ECO:0000259" key="3">
    <source>
        <dbReference type="PROSITE" id="PS50043"/>
    </source>
</evidence>